<reference evidence="2 3" key="1">
    <citation type="submission" date="2024-01" db="EMBL/GenBank/DDBJ databases">
        <authorList>
            <person name="Allen C."/>
            <person name="Tagirdzhanova G."/>
        </authorList>
    </citation>
    <scope>NUCLEOTIDE SEQUENCE [LARGE SCALE GENOMIC DNA]</scope>
    <source>
        <strain evidence="2 3">CBS 119000</strain>
    </source>
</reference>
<dbReference type="InterPro" id="IPR018203">
    <property type="entry name" value="GDP_dissociation_inhibitor"/>
</dbReference>
<dbReference type="PANTHER" id="PTHR11787:SF4">
    <property type="entry name" value="CHM, RAB ESCORT PROTEIN 1"/>
    <property type="match status" value="1"/>
</dbReference>
<dbReference type="SUPFAM" id="SSF51905">
    <property type="entry name" value="FAD/NAD(P)-binding domain"/>
    <property type="match status" value="1"/>
</dbReference>
<proteinExistence type="inferred from homology"/>
<comment type="caution">
    <text evidence="2">The sequence shown here is derived from an EMBL/GenBank/DDBJ whole genome shotgun (WGS) entry which is preliminary data.</text>
</comment>
<dbReference type="InterPro" id="IPR017230">
    <property type="entry name" value="Mrs6"/>
</dbReference>
<dbReference type="Proteomes" id="UP001642502">
    <property type="component" value="Unassembled WGS sequence"/>
</dbReference>
<dbReference type="EMBL" id="CAWUON010000067">
    <property type="protein sequence ID" value="CAK7271072.1"/>
    <property type="molecule type" value="Genomic_DNA"/>
</dbReference>
<evidence type="ECO:0000256" key="1">
    <source>
        <dbReference type="ARBA" id="ARBA00005593"/>
    </source>
</evidence>
<name>A0ABP0DS85_9PEZI</name>
<keyword evidence="3" id="KW-1185">Reference proteome</keyword>
<evidence type="ECO:0000313" key="3">
    <source>
        <dbReference type="Proteomes" id="UP001642502"/>
    </source>
</evidence>
<dbReference type="Gene3D" id="3.30.519.10">
    <property type="entry name" value="Guanine Nucleotide Dissociation Inhibitor, domain 2"/>
    <property type="match status" value="1"/>
</dbReference>
<gene>
    <name evidence="2" type="primary">MRS6</name>
    <name evidence="2" type="ORF">SEPCBS119000_004413</name>
</gene>
<evidence type="ECO:0000313" key="2">
    <source>
        <dbReference type="EMBL" id="CAK7271072.1"/>
    </source>
</evidence>
<dbReference type="PIRSF" id="PIRSF037514">
    <property type="entry name" value="Rab_ger_ger_transf_A_fun"/>
    <property type="match status" value="1"/>
</dbReference>
<accession>A0ABP0DS85</accession>
<dbReference type="PANTHER" id="PTHR11787">
    <property type="entry name" value="RAB GDP-DISSOCIATION INHIBITOR"/>
    <property type="match status" value="1"/>
</dbReference>
<dbReference type="PRINTS" id="PR00891">
    <property type="entry name" value="RABGDIREP"/>
</dbReference>
<protein>
    <submittedName>
        <fullName evidence="2">Rab proteins geranylgeranyltransferase component A</fullName>
    </submittedName>
</protein>
<organism evidence="2 3">
    <name type="scientific">Sporothrix epigloea</name>
    <dbReference type="NCBI Taxonomy" id="1892477"/>
    <lineage>
        <taxon>Eukaryota</taxon>
        <taxon>Fungi</taxon>
        <taxon>Dikarya</taxon>
        <taxon>Ascomycota</taxon>
        <taxon>Pezizomycotina</taxon>
        <taxon>Sordariomycetes</taxon>
        <taxon>Sordariomycetidae</taxon>
        <taxon>Ophiostomatales</taxon>
        <taxon>Ophiostomataceae</taxon>
        <taxon>Sporothrix</taxon>
    </lineage>
</organism>
<dbReference type="Pfam" id="PF00996">
    <property type="entry name" value="GDI"/>
    <property type="match status" value="1"/>
</dbReference>
<dbReference type="Gene3D" id="3.50.50.60">
    <property type="entry name" value="FAD/NAD(P)-binding domain"/>
    <property type="match status" value="2"/>
</dbReference>
<dbReference type="InterPro" id="IPR036188">
    <property type="entry name" value="FAD/NAD-bd_sf"/>
</dbReference>
<sequence length="426" mass="45102">MESLSETLWDVVICGTGLQQSLLALALSRSKKNILHIDPNQYYGGSEAALTLAEADAWAASRSNASAVYYSPASDSAPKLGPRSSYSFALAPQFLHARSTLVDLLVTSRAYRQLEFLAVSSFFVLEESLSTSQPSIVRIPATREDVFANTAMQARAKRQLMKFLKFVLAYGEEVSAEGTERVANTGNKPLWKLHASEPMGAFLRSQFGLDDRLCDNVLALTMSLDGANVPVSEGLARLHRQITSMGLFGPGFAAVYPKWGGCGEIVQVACRAAAVGGGVYMLGSGICSMKTVASEDKVDKDGQDELIELGLTRDLTIKTKLLVRGSEEIMETTSEPGAAPVSSNGRGAQISRLIAVVGAPLPFLFAPTVEGAPVAGGAVIALPAGRRLVSTGDPISAKHPIFVIAHSSDTGECPAGQSKSSFLQST</sequence>
<comment type="similarity">
    <text evidence="1">Belongs to the Rab GDI family.</text>
</comment>